<accession>A0ABV1K7P3</accession>
<dbReference type="RefSeq" id="WP_349296690.1">
    <property type="nucleotide sequence ID" value="NZ_JBEDNQ010000001.1"/>
</dbReference>
<dbReference type="GO" id="GO:0016787">
    <property type="term" value="F:hydrolase activity"/>
    <property type="evidence" value="ECO:0007669"/>
    <property type="project" value="UniProtKB-KW"/>
</dbReference>
<keyword evidence="4" id="KW-1185">Reference proteome</keyword>
<dbReference type="EMBL" id="JBEDNQ010000001">
    <property type="protein sequence ID" value="MEQ3549622.1"/>
    <property type="molecule type" value="Genomic_DNA"/>
</dbReference>
<dbReference type="SUPFAM" id="SSF53474">
    <property type="entry name" value="alpha/beta-Hydrolases"/>
    <property type="match status" value="1"/>
</dbReference>
<comment type="caution">
    <text evidence="3">The sequence shown here is derived from an EMBL/GenBank/DDBJ whole genome shotgun (WGS) entry which is preliminary data.</text>
</comment>
<evidence type="ECO:0000256" key="1">
    <source>
        <dbReference type="ARBA" id="ARBA00022801"/>
    </source>
</evidence>
<name>A0ABV1K7P3_9PSEU</name>
<evidence type="ECO:0000259" key="2">
    <source>
        <dbReference type="Pfam" id="PF07859"/>
    </source>
</evidence>
<dbReference type="InterPro" id="IPR029058">
    <property type="entry name" value="AB_hydrolase_fold"/>
</dbReference>
<proteinExistence type="predicted"/>
<organism evidence="3 4">
    <name type="scientific">Pseudonocardia nematodicida</name>
    <dbReference type="NCBI Taxonomy" id="1206997"/>
    <lineage>
        <taxon>Bacteria</taxon>
        <taxon>Bacillati</taxon>
        <taxon>Actinomycetota</taxon>
        <taxon>Actinomycetes</taxon>
        <taxon>Pseudonocardiales</taxon>
        <taxon>Pseudonocardiaceae</taxon>
        <taxon>Pseudonocardia</taxon>
    </lineage>
</organism>
<dbReference type="InterPro" id="IPR050300">
    <property type="entry name" value="GDXG_lipolytic_enzyme"/>
</dbReference>
<gene>
    <name evidence="3" type="ORF">WIS52_03975</name>
</gene>
<sequence length="314" mass="33099">MVYAFDPDLAPVAPLMPRFDIADVPAAREQTREFERQAPPLPDAPGLLDEEVHVPATGPDRTVRCRVFRPADDAPGAPAVIHLHGGAFVAGSVDLEAGDARRFAAELGAVVVSVDYRLAPDHPYPAALDDVHAVLEFLAGGAYGVDADRIAVAGQSAGGGLAAALTLRVRDHGGPTLAGLCLSIPELDHRLDTPSMTAYDDTPIWTRTDAHRSWAYYLGDTDPVPAYASPAVAEDLTGLPPAYVSVCEFDPLRDEGMAYASRLVQAGVPTELHLFPGTFHGAEMVAGAAVAERMVAEKTAALGRLLRARAGVTL</sequence>
<dbReference type="PANTHER" id="PTHR48081">
    <property type="entry name" value="AB HYDROLASE SUPERFAMILY PROTEIN C4A8.06C"/>
    <property type="match status" value="1"/>
</dbReference>
<dbReference type="Gene3D" id="3.40.50.1820">
    <property type="entry name" value="alpha/beta hydrolase"/>
    <property type="match status" value="1"/>
</dbReference>
<dbReference type="Proteomes" id="UP001494902">
    <property type="component" value="Unassembled WGS sequence"/>
</dbReference>
<feature type="domain" description="Alpha/beta hydrolase fold-3" evidence="2">
    <location>
        <begin position="80"/>
        <end position="282"/>
    </location>
</feature>
<keyword evidence="1 3" id="KW-0378">Hydrolase</keyword>
<dbReference type="Pfam" id="PF07859">
    <property type="entry name" value="Abhydrolase_3"/>
    <property type="match status" value="1"/>
</dbReference>
<dbReference type="InterPro" id="IPR013094">
    <property type="entry name" value="AB_hydrolase_3"/>
</dbReference>
<protein>
    <submittedName>
        <fullName evidence="3">Alpha/beta hydrolase</fullName>
    </submittedName>
</protein>
<dbReference type="PANTHER" id="PTHR48081:SF8">
    <property type="entry name" value="ALPHA_BETA HYDROLASE FOLD-3 DOMAIN-CONTAINING PROTEIN-RELATED"/>
    <property type="match status" value="1"/>
</dbReference>
<reference evidence="3 4" key="1">
    <citation type="submission" date="2024-03" db="EMBL/GenBank/DDBJ databases">
        <title>Draft genome sequence of Pseudonocardia nematodicida JCM 31783.</title>
        <authorList>
            <person name="Butdee W."/>
            <person name="Duangmal K."/>
        </authorList>
    </citation>
    <scope>NUCLEOTIDE SEQUENCE [LARGE SCALE GENOMIC DNA]</scope>
    <source>
        <strain evidence="3 4">JCM 31783</strain>
    </source>
</reference>
<evidence type="ECO:0000313" key="3">
    <source>
        <dbReference type="EMBL" id="MEQ3549622.1"/>
    </source>
</evidence>
<evidence type="ECO:0000313" key="4">
    <source>
        <dbReference type="Proteomes" id="UP001494902"/>
    </source>
</evidence>